<evidence type="ECO:0000313" key="3">
    <source>
        <dbReference type="Proteomes" id="UP000326799"/>
    </source>
</evidence>
<proteinExistence type="predicted"/>
<gene>
    <name evidence="2" type="ORF">BDV33DRAFT_184856</name>
</gene>
<keyword evidence="1" id="KW-0732">Signal</keyword>
<accession>A0A5N6E7S1</accession>
<organism evidence="2 3">
    <name type="scientific">Aspergillus novoparasiticus</name>
    <dbReference type="NCBI Taxonomy" id="986946"/>
    <lineage>
        <taxon>Eukaryota</taxon>
        <taxon>Fungi</taxon>
        <taxon>Dikarya</taxon>
        <taxon>Ascomycota</taxon>
        <taxon>Pezizomycotina</taxon>
        <taxon>Eurotiomycetes</taxon>
        <taxon>Eurotiomycetidae</taxon>
        <taxon>Eurotiales</taxon>
        <taxon>Aspergillaceae</taxon>
        <taxon>Aspergillus</taxon>
        <taxon>Aspergillus subgen. Circumdati</taxon>
    </lineage>
</organism>
<feature type="chain" id="PRO_5025070223" evidence="1">
    <location>
        <begin position="17"/>
        <end position="72"/>
    </location>
</feature>
<feature type="signal peptide" evidence="1">
    <location>
        <begin position="1"/>
        <end position="16"/>
    </location>
</feature>
<reference evidence="2 3" key="1">
    <citation type="submission" date="2019-04" db="EMBL/GenBank/DDBJ databases">
        <title>Fungal friends and foes A comparative genomics study of 23 Aspergillus species from section Flavi.</title>
        <authorList>
            <consortium name="DOE Joint Genome Institute"/>
            <person name="Kjaerbolling I."/>
            <person name="Vesth T.C."/>
            <person name="Frisvad J.C."/>
            <person name="Nybo J.L."/>
            <person name="Theobald S."/>
            <person name="Kildgaard S."/>
            <person name="Petersen T.I."/>
            <person name="Kuo A."/>
            <person name="Sato A."/>
            <person name="Lyhne E.K."/>
            <person name="Kogle M.E."/>
            <person name="Wiebenga A."/>
            <person name="Kun R.S."/>
            <person name="Lubbers R.J."/>
            <person name="Makela M.R."/>
            <person name="Barry K."/>
            <person name="Chovatia M."/>
            <person name="Clum A."/>
            <person name="Daum C."/>
            <person name="Haridas S."/>
            <person name="He G."/>
            <person name="LaButti K."/>
            <person name="Lipzen A."/>
            <person name="Mondo S."/>
            <person name="Pangilinan J."/>
            <person name="Riley R."/>
            <person name="Salamov A."/>
            <person name="Simmons B.A."/>
            <person name="Magnuson J.K."/>
            <person name="Henrissat B."/>
            <person name="Mortensen U.H."/>
            <person name="Larsen T.O."/>
            <person name="De vries R.P."/>
            <person name="Grigoriev I.V."/>
            <person name="Machida M."/>
            <person name="Baker S.E."/>
            <person name="Andersen M.R."/>
        </authorList>
    </citation>
    <scope>NUCLEOTIDE SEQUENCE [LARGE SCALE GENOMIC DNA]</scope>
    <source>
        <strain evidence="2 3">CBS 126849</strain>
    </source>
</reference>
<evidence type="ECO:0000313" key="2">
    <source>
        <dbReference type="EMBL" id="KAB8213399.1"/>
    </source>
</evidence>
<name>A0A5N6E7S1_9EURO</name>
<dbReference type="EMBL" id="ML733621">
    <property type="protein sequence ID" value="KAB8213399.1"/>
    <property type="molecule type" value="Genomic_DNA"/>
</dbReference>
<protein>
    <submittedName>
        <fullName evidence="2">Uncharacterized protein</fullName>
    </submittedName>
</protein>
<sequence length="72" mass="8087">MRYVLCTVAFSATALAVPVLLVPPNMTHLEVLWGTKLSPPFIPTTLTWRYGHSVQLYNGWDKSAKRLVSADR</sequence>
<dbReference type="Proteomes" id="UP000326799">
    <property type="component" value="Unassembled WGS sequence"/>
</dbReference>
<evidence type="ECO:0000256" key="1">
    <source>
        <dbReference type="SAM" id="SignalP"/>
    </source>
</evidence>
<dbReference type="AlphaFoldDB" id="A0A5N6E7S1"/>
<keyword evidence="3" id="KW-1185">Reference proteome</keyword>